<dbReference type="PANTHER" id="PTHR30383:SF5">
    <property type="entry name" value="SGNH HYDROLASE-TYPE ESTERASE DOMAIN-CONTAINING PROTEIN"/>
    <property type="match status" value="1"/>
</dbReference>
<gene>
    <name evidence="2" type="ORF">EV192_115192</name>
</gene>
<accession>A0A4R2ITS5</accession>
<dbReference type="OrthoDB" id="9794725at2"/>
<protein>
    <submittedName>
        <fullName evidence="2">Lysophospholipase L1-like esterase</fullName>
    </submittedName>
</protein>
<dbReference type="GO" id="GO:0004622">
    <property type="term" value="F:phosphatidylcholine lysophospholipase activity"/>
    <property type="evidence" value="ECO:0007669"/>
    <property type="project" value="TreeGrafter"/>
</dbReference>
<dbReference type="InterPro" id="IPR051532">
    <property type="entry name" value="Ester_Hydrolysis_Enzymes"/>
</dbReference>
<comment type="caution">
    <text evidence="2">The sequence shown here is derived from an EMBL/GenBank/DDBJ whole genome shotgun (WGS) entry which is preliminary data.</text>
</comment>
<evidence type="ECO:0000313" key="2">
    <source>
        <dbReference type="EMBL" id="TCO48971.1"/>
    </source>
</evidence>
<keyword evidence="3" id="KW-1185">Reference proteome</keyword>
<name>A0A4R2ITS5_9PSEU</name>
<dbReference type="RefSeq" id="WP_132125313.1">
    <property type="nucleotide sequence ID" value="NZ_SLWS01000015.1"/>
</dbReference>
<evidence type="ECO:0000259" key="1">
    <source>
        <dbReference type="Pfam" id="PF13472"/>
    </source>
</evidence>
<dbReference type="SUPFAM" id="SSF52266">
    <property type="entry name" value="SGNH hydrolase"/>
    <property type="match status" value="1"/>
</dbReference>
<dbReference type="Pfam" id="PF13472">
    <property type="entry name" value="Lipase_GDSL_2"/>
    <property type="match status" value="1"/>
</dbReference>
<organism evidence="2 3">
    <name type="scientific">Actinocrispum wychmicini</name>
    <dbReference type="NCBI Taxonomy" id="1213861"/>
    <lineage>
        <taxon>Bacteria</taxon>
        <taxon>Bacillati</taxon>
        <taxon>Actinomycetota</taxon>
        <taxon>Actinomycetes</taxon>
        <taxon>Pseudonocardiales</taxon>
        <taxon>Pseudonocardiaceae</taxon>
        <taxon>Actinocrispum</taxon>
    </lineage>
</organism>
<dbReference type="InterPro" id="IPR013830">
    <property type="entry name" value="SGNH_hydro"/>
</dbReference>
<dbReference type="Proteomes" id="UP000295680">
    <property type="component" value="Unassembled WGS sequence"/>
</dbReference>
<proteinExistence type="predicted"/>
<sequence length="231" mass="25828">MRVVCVGDSITRGQVSADYVGQLRTRHPAATFVNEGVNYDLAHSVRRRLGHVTAHEPDVVTVLVGTNDANSTLDSTTRRMIALMKRPPGRPTAERYRTDLAGIVQDLRDRTDARIGLLSLPVIGEELDSEPLRRAAEYSEIVREIATAHNVAYLPLHERQTAYLRTRTWPPKTQYRPGMGLSSRASIQHFMLRRGFDDISARRGLSLTTDTIHQNSRGAGMIADVISEWLC</sequence>
<dbReference type="Gene3D" id="3.40.50.1110">
    <property type="entry name" value="SGNH hydrolase"/>
    <property type="match status" value="1"/>
</dbReference>
<reference evidence="2 3" key="1">
    <citation type="submission" date="2019-03" db="EMBL/GenBank/DDBJ databases">
        <title>Genomic Encyclopedia of Type Strains, Phase IV (KMG-IV): sequencing the most valuable type-strain genomes for metagenomic binning, comparative biology and taxonomic classification.</title>
        <authorList>
            <person name="Goeker M."/>
        </authorList>
    </citation>
    <scope>NUCLEOTIDE SEQUENCE [LARGE SCALE GENOMIC DNA]</scope>
    <source>
        <strain evidence="2 3">DSM 45934</strain>
    </source>
</reference>
<feature type="domain" description="SGNH hydrolase-type esterase" evidence="1">
    <location>
        <begin position="5"/>
        <end position="167"/>
    </location>
</feature>
<dbReference type="AlphaFoldDB" id="A0A4R2ITS5"/>
<dbReference type="EMBL" id="SLWS01000015">
    <property type="protein sequence ID" value="TCO48971.1"/>
    <property type="molecule type" value="Genomic_DNA"/>
</dbReference>
<dbReference type="InterPro" id="IPR036514">
    <property type="entry name" value="SGNH_hydro_sf"/>
</dbReference>
<evidence type="ECO:0000313" key="3">
    <source>
        <dbReference type="Proteomes" id="UP000295680"/>
    </source>
</evidence>
<dbReference type="PANTHER" id="PTHR30383">
    <property type="entry name" value="THIOESTERASE 1/PROTEASE 1/LYSOPHOSPHOLIPASE L1"/>
    <property type="match status" value="1"/>
</dbReference>